<proteinExistence type="predicted"/>
<dbReference type="GeneID" id="61295874"/>
<dbReference type="Proteomes" id="UP000183794">
    <property type="component" value="Unassembled WGS sequence"/>
</dbReference>
<dbReference type="InterPro" id="IPR021936">
    <property type="entry name" value="DUF3549"/>
</dbReference>
<protein>
    <recommendedName>
        <fullName evidence="5">DUF3549 domain-containing protein</fullName>
    </recommendedName>
</protein>
<dbReference type="Pfam" id="PF12069">
    <property type="entry name" value="DUF3549"/>
    <property type="match status" value="1"/>
</dbReference>
<dbReference type="EMBL" id="FPLD01000060">
    <property type="protein sequence ID" value="SGY99468.1"/>
    <property type="molecule type" value="Genomic_DNA"/>
</dbReference>
<dbReference type="KEGG" id="mvs:MVIS_3859"/>
<dbReference type="STRING" id="80854.MVIS_3859"/>
<evidence type="ECO:0000313" key="4">
    <source>
        <dbReference type="Proteomes" id="UP000183794"/>
    </source>
</evidence>
<evidence type="ECO:0000313" key="3">
    <source>
        <dbReference type="Proteomes" id="UP000182660"/>
    </source>
</evidence>
<evidence type="ECO:0008006" key="5">
    <source>
        <dbReference type="Google" id="ProtNLM"/>
    </source>
</evidence>
<dbReference type="Proteomes" id="UP000182660">
    <property type="component" value="Unassembled WGS sequence"/>
</dbReference>
<evidence type="ECO:0000313" key="2">
    <source>
        <dbReference type="EMBL" id="SGY99468.1"/>
    </source>
</evidence>
<dbReference type="PATRIC" id="fig|80854.5.peg.4083"/>
<evidence type="ECO:0000313" key="1">
    <source>
        <dbReference type="EMBL" id="SGY90649.1"/>
    </source>
</evidence>
<organism evidence="2 4">
    <name type="scientific">Moritella viscosa</name>
    <dbReference type="NCBI Taxonomy" id="80854"/>
    <lineage>
        <taxon>Bacteria</taxon>
        <taxon>Pseudomonadati</taxon>
        <taxon>Pseudomonadota</taxon>
        <taxon>Gammaproteobacteria</taxon>
        <taxon>Alteromonadales</taxon>
        <taxon>Moritellaceae</taxon>
        <taxon>Moritella</taxon>
    </lineage>
</organism>
<dbReference type="EMBL" id="FPLJ01000050">
    <property type="protein sequence ID" value="SGY90649.1"/>
    <property type="molecule type" value="Genomic_DNA"/>
</dbReference>
<gene>
    <name evidence="1" type="ORF">MT2528_1974</name>
    <name evidence="2" type="ORF">NVI5450_2196</name>
</gene>
<reference evidence="1 3" key="1">
    <citation type="submission" date="2016-11" db="EMBL/GenBank/DDBJ databases">
        <authorList>
            <person name="Klemetsen T."/>
        </authorList>
    </citation>
    <scope>NUCLEOTIDE SEQUENCE [LARGE SCALE GENOMIC DNA]</scope>
    <source>
        <strain evidence="1">MT 2528</strain>
    </source>
</reference>
<dbReference type="AlphaFoldDB" id="A0A090IKA3"/>
<dbReference type="RefSeq" id="WP_045111832.1">
    <property type="nucleotide sequence ID" value="NZ_CAWQZC010000121.1"/>
</dbReference>
<reference evidence="2 4" key="2">
    <citation type="submission" date="2016-11" db="EMBL/GenBank/DDBJ databases">
        <authorList>
            <person name="Jaros S."/>
            <person name="Januszkiewicz K."/>
            <person name="Wedrychowicz H."/>
        </authorList>
    </citation>
    <scope>NUCLEOTIDE SEQUENCE [LARGE SCALE GENOMIC DNA]</scope>
    <source>
        <strain evidence="2">NVI 5450</strain>
    </source>
</reference>
<keyword evidence="3" id="KW-1185">Reference proteome</keyword>
<sequence length="351" mass="39908">MANTHTLNTLSEFLLQAKTQFRVYDMGRKISKISTDDFMQFESAQLAYPAPLQRHAQFAITFWNKNENNQHYIWFLKFPLDEQGLLIQGTRNAFLNMVVESLGLMLEKTPSEEEQEHLATNPYVFKPSTDKVAMLNAVINRDFIRPESKYYSTAHRYFANKLGFDQWQEVGVQGICDIATRLNRDNNAEHLAAALPKLPTEPLYSLCLALEHEALPTIVSEGLAQLISQEVAQEKPDDVRLSMLIRALSSAPAQGLRTALYPALFKHNDISQTIVALAGRCWHDFNDDVRLLAFFEAAVQQQQGEELFIYLFSDLVAIPNLRSKVLAMLRNPERSNTLGSAIGLLFRQKRS</sequence>
<name>A0A090IKA3_9GAMM</name>
<dbReference type="OrthoDB" id="5597089at2"/>
<accession>A0A090IKA3</accession>
<dbReference type="HOGENOM" id="CLU_069808_0_0_6"/>